<sequence>MISHNTSNTPNTNIITSSNINTIISSYDDITLSKLFNISSSILYSINNINYNDIIYPFNYLLFYQNEYYKTKDIKYLHKIISFIIEDNKGTTNSIDDISDNRMHIGDNNINNITNTTNITTTNNINNINNTNNITNSNININKILNRFPKVMKRILNNYYFNYSKEYSTHTAIKLLIELNKILNIKLTITNYIVTLYLEINNYKMADNYLIVNEPLFKDLIKYNSDISDNMSNITDNRNKRIINNKTKNIT</sequence>
<protein>
    <submittedName>
        <fullName evidence="1">Uncharacterized protein</fullName>
    </submittedName>
</protein>
<name>S7XHM2_SPRLO</name>
<gene>
    <name evidence="1" type="ORF">SLOPH_1105</name>
</gene>
<reference evidence="2" key="1">
    <citation type="journal article" date="2013" name="PLoS Genet.">
        <title>The genome of Spraguea lophii and the basis of host-microsporidian interactions.</title>
        <authorList>
            <person name="Campbell S.E."/>
            <person name="Williams T.A."/>
            <person name="Yousuf A."/>
            <person name="Soanes D.M."/>
            <person name="Paszkiewicz K.H."/>
            <person name="Williams B.A.P."/>
        </authorList>
    </citation>
    <scope>NUCLEOTIDE SEQUENCE [LARGE SCALE GENOMIC DNA]</scope>
    <source>
        <strain evidence="2">42_110</strain>
    </source>
</reference>
<organism evidence="1 2">
    <name type="scientific">Spraguea lophii (strain 42_110)</name>
    <name type="common">Microsporidian parasite</name>
    <dbReference type="NCBI Taxonomy" id="1358809"/>
    <lineage>
        <taxon>Eukaryota</taxon>
        <taxon>Fungi</taxon>
        <taxon>Fungi incertae sedis</taxon>
        <taxon>Microsporidia</taxon>
        <taxon>Spragueidae</taxon>
        <taxon>Spraguea</taxon>
    </lineage>
</organism>
<comment type="caution">
    <text evidence="1">The sequence shown here is derived from an EMBL/GenBank/DDBJ whole genome shotgun (WGS) entry which is preliminary data.</text>
</comment>
<dbReference type="Proteomes" id="UP000014978">
    <property type="component" value="Unassembled WGS sequence"/>
</dbReference>
<dbReference type="EMBL" id="ATCN01000711">
    <property type="protein sequence ID" value="EPR78549.1"/>
    <property type="molecule type" value="Genomic_DNA"/>
</dbReference>
<evidence type="ECO:0000313" key="2">
    <source>
        <dbReference type="Proteomes" id="UP000014978"/>
    </source>
</evidence>
<dbReference type="InParanoid" id="S7XHM2"/>
<accession>S7XHM2</accession>
<dbReference type="VEuPathDB" id="MicrosporidiaDB:SLOPH_1105"/>
<feature type="non-terminal residue" evidence="1">
    <location>
        <position position="251"/>
    </location>
</feature>
<dbReference type="HOGENOM" id="CLU_1109290_0_0_1"/>
<keyword evidence="2" id="KW-1185">Reference proteome</keyword>
<dbReference type="AlphaFoldDB" id="S7XHM2"/>
<proteinExistence type="predicted"/>
<evidence type="ECO:0000313" key="1">
    <source>
        <dbReference type="EMBL" id="EPR78549.1"/>
    </source>
</evidence>